<dbReference type="AlphaFoldDB" id="A0A1E8GJ86"/>
<evidence type="ECO:0000313" key="2">
    <source>
        <dbReference type="Proteomes" id="UP000178622"/>
    </source>
</evidence>
<dbReference type="STRING" id="1859473.BG261_08560"/>
<organism evidence="1 2">
    <name type="scientific">Floricoccus tropicus</name>
    <dbReference type="NCBI Taxonomy" id="1859473"/>
    <lineage>
        <taxon>Bacteria</taxon>
        <taxon>Bacillati</taxon>
        <taxon>Bacillota</taxon>
        <taxon>Bacilli</taxon>
        <taxon>Lactobacillales</taxon>
        <taxon>Streptococcaceae</taxon>
        <taxon>Floricoccus</taxon>
    </lineage>
</organism>
<dbReference type="RefSeq" id="WP_070793329.1">
    <property type="nucleotide sequence ID" value="NZ_MKIR01000026.1"/>
</dbReference>
<proteinExistence type="predicted"/>
<accession>A0A1E8GJ86</accession>
<gene>
    <name evidence="1" type="ORF">BG261_08560</name>
</gene>
<name>A0A1E8GJ86_9LACT</name>
<evidence type="ECO:0000313" key="1">
    <source>
        <dbReference type="EMBL" id="OFI48324.1"/>
    </source>
</evidence>
<dbReference type="Proteomes" id="UP000178622">
    <property type="component" value="Unassembled WGS sequence"/>
</dbReference>
<dbReference type="Pfam" id="PF15594">
    <property type="entry name" value="Imm50"/>
    <property type="match status" value="1"/>
</dbReference>
<evidence type="ECO:0008006" key="3">
    <source>
        <dbReference type="Google" id="ProtNLM"/>
    </source>
</evidence>
<sequence length="133" mass="15715">MKQKNWYEYLNKSDLDSFYDTIPLLNDIKIYTTEFNPSKGRIVIEIGFNQEVDNKPPSWKMHGRKFVKCQLKFSGISQFGITNDVNHITESNSIDIKQQSDGMFSIISKRELNFKFFAESYKVDDVTWDFYNN</sequence>
<reference evidence="2" key="1">
    <citation type="submission" date="2016-09" db="EMBL/GenBank/DDBJ databases">
        <title>Draft genome sequence of a novel species of the family Streptococcaceae isolated from flowers.</title>
        <authorList>
            <person name="Chuah L.-O."/>
            <person name="Yap K.-P."/>
            <person name="Thong K.L."/>
            <person name="Liong M.T."/>
            <person name="Ahmad R."/>
            <person name="Rusul G."/>
        </authorList>
    </citation>
    <scope>NUCLEOTIDE SEQUENCE [LARGE SCALE GENOMIC DNA]</scope>
    <source>
        <strain evidence="2">DF1</strain>
    </source>
</reference>
<protein>
    <recommendedName>
        <fullName evidence="3">Immunity protein 50</fullName>
    </recommendedName>
</protein>
<keyword evidence="2" id="KW-1185">Reference proteome</keyword>
<comment type="caution">
    <text evidence="1">The sequence shown here is derived from an EMBL/GenBank/DDBJ whole genome shotgun (WGS) entry which is preliminary data.</text>
</comment>
<dbReference type="InterPro" id="IPR028957">
    <property type="entry name" value="Imm50"/>
</dbReference>
<dbReference type="EMBL" id="MKIR01000026">
    <property type="protein sequence ID" value="OFI48324.1"/>
    <property type="molecule type" value="Genomic_DNA"/>
</dbReference>